<dbReference type="Proteomes" id="UP001524502">
    <property type="component" value="Unassembled WGS sequence"/>
</dbReference>
<protein>
    <submittedName>
        <fullName evidence="1">Phosphoglycerate mutase family protein</fullName>
    </submittedName>
</protein>
<dbReference type="InterPro" id="IPR029033">
    <property type="entry name" value="His_PPase_superfam"/>
</dbReference>
<evidence type="ECO:0000313" key="2">
    <source>
        <dbReference type="Proteomes" id="UP001524502"/>
    </source>
</evidence>
<dbReference type="PANTHER" id="PTHR48100">
    <property type="entry name" value="BROAD-SPECIFICITY PHOSPHATASE YOR283W-RELATED"/>
    <property type="match status" value="1"/>
</dbReference>
<name>A0ABT1RNA4_9FIRM</name>
<dbReference type="CDD" id="cd07067">
    <property type="entry name" value="HP_PGM_like"/>
    <property type="match status" value="1"/>
</dbReference>
<organism evidence="1 2">
    <name type="scientific">Anaerovorax odorimutans</name>
    <dbReference type="NCBI Taxonomy" id="109327"/>
    <lineage>
        <taxon>Bacteria</taxon>
        <taxon>Bacillati</taxon>
        <taxon>Bacillota</taxon>
        <taxon>Clostridia</taxon>
        <taxon>Peptostreptococcales</taxon>
        <taxon>Anaerovoracaceae</taxon>
        <taxon>Anaerovorax</taxon>
    </lineage>
</organism>
<dbReference type="InterPro" id="IPR050275">
    <property type="entry name" value="PGM_Phosphatase"/>
</dbReference>
<evidence type="ECO:0000313" key="1">
    <source>
        <dbReference type="EMBL" id="MCQ4636673.1"/>
    </source>
</evidence>
<dbReference type="Pfam" id="PF00300">
    <property type="entry name" value="His_Phos_1"/>
    <property type="match status" value="1"/>
</dbReference>
<dbReference type="SMART" id="SM00855">
    <property type="entry name" value="PGAM"/>
    <property type="match status" value="1"/>
</dbReference>
<sequence>MKSQIHLIRHGITEGNQRRLYYGAADIPLAEEGVQRLKELVKEGIYPQAEEGDFYTSGLRRTEQTLALIYGEREHETIPQLREMEFGDFEMKSYEDLKEVPEYVEWISDKSGNAASPGGESIAGFSTRISEGLRILRGKHQLKELSVRHSGKEAVSVVVCHGGTIASIMEECFPGRREHFFKWIPDPGHGYTLNLEKSDIVTYEIF</sequence>
<dbReference type="Gene3D" id="3.40.50.1240">
    <property type="entry name" value="Phosphoglycerate mutase-like"/>
    <property type="match status" value="1"/>
</dbReference>
<dbReference type="EMBL" id="JANFXK010000007">
    <property type="protein sequence ID" value="MCQ4636673.1"/>
    <property type="molecule type" value="Genomic_DNA"/>
</dbReference>
<keyword evidence="2" id="KW-1185">Reference proteome</keyword>
<gene>
    <name evidence="1" type="ORF">NE619_08020</name>
</gene>
<dbReference type="SUPFAM" id="SSF53254">
    <property type="entry name" value="Phosphoglycerate mutase-like"/>
    <property type="match status" value="1"/>
</dbReference>
<comment type="caution">
    <text evidence="1">The sequence shown here is derived from an EMBL/GenBank/DDBJ whole genome shotgun (WGS) entry which is preliminary data.</text>
</comment>
<dbReference type="InterPro" id="IPR013078">
    <property type="entry name" value="His_Pase_superF_clade-1"/>
</dbReference>
<reference evidence="1 2" key="1">
    <citation type="submission" date="2022-06" db="EMBL/GenBank/DDBJ databases">
        <title>Isolation of gut microbiota from human fecal samples.</title>
        <authorList>
            <person name="Pamer E.G."/>
            <person name="Barat B."/>
            <person name="Waligurski E."/>
            <person name="Medina S."/>
            <person name="Paddock L."/>
            <person name="Mostad J."/>
        </authorList>
    </citation>
    <scope>NUCLEOTIDE SEQUENCE [LARGE SCALE GENOMIC DNA]</scope>
    <source>
        <strain evidence="1 2">SL.3.17</strain>
    </source>
</reference>
<proteinExistence type="predicted"/>
<accession>A0ABT1RNA4</accession>
<dbReference type="RefSeq" id="WP_256131867.1">
    <property type="nucleotide sequence ID" value="NZ_JANFXK010000007.1"/>
</dbReference>